<protein>
    <submittedName>
        <fullName evidence="5">F-box/kelch-repeat protein SKIP6-like</fullName>
    </submittedName>
</protein>
<dbReference type="InterPro" id="IPR015915">
    <property type="entry name" value="Kelch-typ_b-propeller"/>
</dbReference>
<evidence type="ECO:0000256" key="1">
    <source>
        <dbReference type="ARBA" id="ARBA00022441"/>
    </source>
</evidence>
<dbReference type="SUPFAM" id="SSF117281">
    <property type="entry name" value="Kelch motif"/>
    <property type="match status" value="1"/>
</dbReference>
<keyword evidence="1" id="KW-0880">Kelch repeat</keyword>
<dbReference type="InterPro" id="IPR006652">
    <property type="entry name" value="Kelch_1"/>
</dbReference>
<keyword evidence="2" id="KW-0677">Repeat</keyword>
<evidence type="ECO:0000313" key="4">
    <source>
        <dbReference type="Proteomes" id="UP001515500"/>
    </source>
</evidence>
<dbReference type="SMART" id="SM00612">
    <property type="entry name" value="Kelch"/>
    <property type="match status" value="2"/>
</dbReference>
<dbReference type="SUPFAM" id="SSF81383">
    <property type="entry name" value="F-box domain"/>
    <property type="match status" value="1"/>
</dbReference>
<evidence type="ECO:0000256" key="2">
    <source>
        <dbReference type="ARBA" id="ARBA00022737"/>
    </source>
</evidence>
<dbReference type="InterPro" id="IPR057499">
    <property type="entry name" value="Kelch_FKB95"/>
</dbReference>
<dbReference type="PANTHER" id="PTHR46344">
    <property type="entry name" value="OS02G0202900 PROTEIN"/>
    <property type="match status" value="1"/>
</dbReference>
<evidence type="ECO:0000259" key="3">
    <source>
        <dbReference type="SMART" id="SM00256"/>
    </source>
</evidence>
<reference evidence="5" key="1">
    <citation type="submission" date="2025-08" db="UniProtKB">
        <authorList>
            <consortium name="RefSeq"/>
        </authorList>
    </citation>
    <scope>IDENTIFICATION</scope>
</reference>
<dbReference type="Proteomes" id="UP001515500">
    <property type="component" value="Chromosome 18"/>
</dbReference>
<dbReference type="GeneID" id="120282893"/>
<dbReference type="InterPro" id="IPR001810">
    <property type="entry name" value="F-box_dom"/>
</dbReference>
<accession>A0AB40D068</accession>
<dbReference type="CDD" id="cd22152">
    <property type="entry name" value="F-box_AtAFR-like"/>
    <property type="match status" value="1"/>
</dbReference>
<dbReference type="PANTHER" id="PTHR46344:SF19">
    <property type="entry name" value="F-BOX DOMAIN-CONTAINING PROTEIN"/>
    <property type="match status" value="1"/>
</dbReference>
<proteinExistence type="predicted"/>
<dbReference type="Pfam" id="PF00646">
    <property type="entry name" value="F-box"/>
    <property type="match status" value="1"/>
</dbReference>
<name>A0AB40D068_DIOCR</name>
<dbReference type="SMART" id="SM00256">
    <property type="entry name" value="FBOX"/>
    <property type="match status" value="1"/>
</dbReference>
<dbReference type="InterPro" id="IPR036047">
    <property type="entry name" value="F-box-like_dom_sf"/>
</dbReference>
<dbReference type="Gene3D" id="2.120.10.80">
    <property type="entry name" value="Kelch-type beta propeller"/>
    <property type="match status" value="1"/>
</dbReference>
<dbReference type="RefSeq" id="XP_039145658.1">
    <property type="nucleotide sequence ID" value="XM_039289724.1"/>
</dbReference>
<feature type="non-terminal residue" evidence="5">
    <location>
        <position position="1"/>
    </location>
</feature>
<organism evidence="4 5">
    <name type="scientific">Dioscorea cayennensis subsp. rotundata</name>
    <name type="common">White Guinea yam</name>
    <name type="synonym">Dioscorea rotundata</name>
    <dbReference type="NCBI Taxonomy" id="55577"/>
    <lineage>
        <taxon>Eukaryota</taxon>
        <taxon>Viridiplantae</taxon>
        <taxon>Streptophyta</taxon>
        <taxon>Embryophyta</taxon>
        <taxon>Tracheophyta</taxon>
        <taxon>Spermatophyta</taxon>
        <taxon>Magnoliopsida</taxon>
        <taxon>Liliopsida</taxon>
        <taxon>Dioscoreales</taxon>
        <taxon>Dioscoreaceae</taxon>
        <taxon>Dioscorea</taxon>
    </lineage>
</organism>
<keyword evidence="4" id="KW-1185">Reference proteome</keyword>
<sequence length="427" mass="46629">KSEKSNIVQTEFCLYLCRSFNFNNKFGYHNDHTRYHCATDPAFSKAKKLNTKQMGSTIINMIHKFQLQRNIVTPVNGEPMAFSALPPLVPFLPDEISIQILARLSRSSHTTLSLVSRSWCSILRSQLLVALRSSLHLSSPLLLLNVRTPSGSSLWFPVDPLPNPNPNLNPSLPSLPVSGAATATLGHELYLLGGSLNGIPSAVVQIFDAASRRWSLGPRMSTGREFSAAAALNGRIYAAGGCTPSASTWAEVLHPGGGGWDMVPSPSEVRERWMHGCAVIGGRILVVVDRGGVVFDAEAGKWGPVPKKLDLGWRGRAAVVEGLLFTYDYLGKIRGYDLEADQWLTVGGVEKGLPRFLHGATLANYGGLLCLVWESRAQRKDMEIMCAGMRISRTEAKGLVGEILWKEKLVLGVPKRSYIAHCVTVDL</sequence>
<dbReference type="AlphaFoldDB" id="A0AB40D068"/>
<gene>
    <name evidence="5" type="primary">LOC120282893</name>
</gene>
<feature type="domain" description="F-box" evidence="3">
    <location>
        <begin position="92"/>
        <end position="132"/>
    </location>
</feature>
<dbReference type="Pfam" id="PF25210">
    <property type="entry name" value="Kelch_FKB95"/>
    <property type="match status" value="1"/>
</dbReference>
<evidence type="ECO:0000313" key="5">
    <source>
        <dbReference type="RefSeq" id="XP_039145658.1"/>
    </source>
</evidence>